<reference evidence="8 9" key="1">
    <citation type="submission" date="2024-02" db="EMBL/GenBank/DDBJ databases">
        <authorList>
            <person name="Chen Y."/>
            <person name="Shah S."/>
            <person name="Dougan E. K."/>
            <person name="Thang M."/>
            <person name="Chan C."/>
        </authorList>
    </citation>
    <scope>NUCLEOTIDE SEQUENCE [LARGE SCALE GENOMIC DNA]</scope>
</reference>
<dbReference type="PANTHER" id="PTHR22946">
    <property type="entry name" value="DIENELACTONE HYDROLASE DOMAIN-CONTAINING PROTEIN-RELATED"/>
    <property type="match status" value="1"/>
</dbReference>
<dbReference type="EC" id="3.1.1.117" evidence="6"/>
<dbReference type="InterPro" id="IPR050261">
    <property type="entry name" value="FrsA_esterase"/>
</dbReference>
<dbReference type="Pfam" id="PF22244">
    <property type="entry name" value="GCE_fung"/>
    <property type="match status" value="1"/>
</dbReference>
<name>A0ABP0LUW8_9DINO</name>
<dbReference type="EMBL" id="CAXAMM010017947">
    <property type="protein sequence ID" value="CAK9042407.1"/>
    <property type="molecule type" value="Genomic_DNA"/>
</dbReference>
<evidence type="ECO:0000256" key="2">
    <source>
        <dbReference type="ARBA" id="ARBA00022487"/>
    </source>
</evidence>
<keyword evidence="2" id="KW-0719">Serine esterase</keyword>
<dbReference type="Proteomes" id="UP001642464">
    <property type="component" value="Unassembled WGS sequence"/>
</dbReference>
<evidence type="ECO:0000256" key="6">
    <source>
        <dbReference type="ARBA" id="ARBA00026105"/>
    </source>
</evidence>
<evidence type="ECO:0000256" key="4">
    <source>
        <dbReference type="ARBA" id="ARBA00022801"/>
    </source>
</evidence>
<gene>
    <name evidence="8" type="ORF">SCF082_LOCUS24400</name>
</gene>
<feature type="domain" description="4-O-methyl-glucuronoyl methylesterase-like" evidence="7">
    <location>
        <begin position="269"/>
        <end position="422"/>
    </location>
</feature>
<evidence type="ECO:0000259" key="7">
    <source>
        <dbReference type="Pfam" id="PF22244"/>
    </source>
</evidence>
<evidence type="ECO:0000313" key="8">
    <source>
        <dbReference type="EMBL" id="CAK9042407.1"/>
    </source>
</evidence>
<evidence type="ECO:0000256" key="1">
    <source>
        <dbReference type="ARBA" id="ARBA00010092"/>
    </source>
</evidence>
<evidence type="ECO:0000313" key="9">
    <source>
        <dbReference type="Proteomes" id="UP001642464"/>
    </source>
</evidence>
<keyword evidence="9" id="KW-1185">Reference proteome</keyword>
<accession>A0ABP0LUW8</accession>
<proteinExistence type="inferred from homology"/>
<dbReference type="InterPro" id="IPR054579">
    <property type="entry name" value="GCE-like_dom"/>
</dbReference>
<comment type="similarity">
    <text evidence="1">Belongs to the carbohydrate esterase 15 (CE15) family.</text>
</comment>
<dbReference type="Gene3D" id="3.40.50.1820">
    <property type="entry name" value="alpha/beta hydrolase"/>
    <property type="match status" value="1"/>
</dbReference>
<sequence>MVSPDIGRQRLEPLVHAMGGLLGQPLEDDAALSPEQRISSGAEKAESDDLLELTARFLSSQSGGQTEHDIQSFLSANGHDLTMPMTRAVVQRAQLERCSAILGAKPLAYRSHSDVSVVRHLLASQEQPILDVEQWQERRRHIIHNMQVVMGWFPSTGAKARELHAPVPFDILSQNVPTTPDCACKVVMQKIRFCPEEQDQVEGWLLIPQVSSPCPAVLCPHQTTMNPQTGKDEPAGLGGSRELCYALELAQLGYVTLTIDYPGFGGYSFPVYQRGYASVTMKGIWNHLRAVDLLVGLPQVDSERIGALGHSLGGHNSLFLAVFDPRIKVIGTSCGFTSFARYVETVPQKDLSVWAWPEKYMPRISTHFHKDPACMPFEFHEVLAACAPRHIFCNAPLGDENFDVQGVRACVQAAGSIYKLLGSPPDSIELHTPNVGHDFPKEVRRLCYAFFGKQLKI</sequence>
<dbReference type="GO" id="GO:0016787">
    <property type="term" value="F:hydrolase activity"/>
    <property type="evidence" value="ECO:0007669"/>
    <property type="project" value="UniProtKB-KW"/>
</dbReference>
<evidence type="ECO:0000256" key="5">
    <source>
        <dbReference type="ARBA" id="ARBA00024511"/>
    </source>
</evidence>
<keyword evidence="3" id="KW-0732">Signal</keyword>
<protein>
    <recommendedName>
        <fullName evidence="6">(4-O-methyl)-D-glucuronate--lignin esterase</fullName>
        <ecNumber evidence="6">3.1.1.117</ecNumber>
    </recommendedName>
</protein>
<keyword evidence="4 8" id="KW-0378">Hydrolase</keyword>
<evidence type="ECO:0000256" key="3">
    <source>
        <dbReference type="ARBA" id="ARBA00022729"/>
    </source>
</evidence>
<dbReference type="InterPro" id="IPR029058">
    <property type="entry name" value="AB_hydrolase_fold"/>
</dbReference>
<comment type="caution">
    <text evidence="8">The sequence shown here is derived from an EMBL/GenBank/DDBJ whole genome shotgun (WGS) entry which is preliminary data.</text>
</comment>
<dbReference type="SUPFAM" id="SSF53474">
    <property type="entry name" value="alpha/beta-Hydrolases"/>
    <property type="match status" value="1"/>
</dbReference>
<comment type="catalytic activity">
    <reaction evidence="5">
        <text>a 4-O-methyl-alpha-D-glucuronosyl ester derivative + H2O = 4-O-methyl-alpha-D-glucuronate derivative + an alcohol + H(+)</text>
        <dbReference type="Rhea" id="RHEA:67452"/>
        <dbReference type="ChEBI" id="CHEBI:15377"/>
        <dbReference type="ChEBI" id="CHEBI:15378"/>
        <dbReference type="ChEBI" id="CHEBI:30879"/>
        <dbReference type="ChEBI" id="CHEBI:171667"/>
        <dbReference type="ChEBI" id="CHEBI:171668"/>
        <dbReference type="EC" id="3.1.1.117"/>
    </reaction>
    <physiologicalReaction direction="left-to-right" evidence="5">
        <dbReference type="Rhea" id="RHEA:67453"/>
    </physiologicalReaction>
</comment>
<organism evidence="8 9">
    <name type="scientific">Durusdinium trenchii</name>
    <dbReference type="NCBI Taxonomy" id="1381693"/>
    <lineage>
        <taxon>Eukaryota</taxon>
        <taxon>Sar</taxon>
        <taxon>Alveolata</taxon>
        <taxon>Dinophyceae</taxon>
        <taxon>Suessiales</taxon>
        <taxon>Symbiodiniaceae</taxon>
        <taxon>Durusdinium</taxon>
    </lineage>
</organism>